<gene>
    <name evidence="2" type="ordered locus">Halha_0352</name>
    <name evidence="3" type="ordered locus">Halha_1162</name>
</gene>
<organism evidence="2 4">
    <name type="scientific">Halobacteroides halobius (strain ATCC 35273 / DSM 5150 / MD-1)</name>
    <dbReference type="NCBI Taxonomy" id="748449"/>
    <lineage>
        <taxon>Bacteria</taxon>
        <taxon>Bacillati</taxon>
        <taxon>Bacillota</taxon>
        <taxon>Clostridia</taxon>
        <taxon>Halanaerobiales</taxon>
        <taxon>Halobacteroidaceae</taxon>
        <taxon>Halobacteroides</taxon>
    </lineage>
</organism>
<evidence type="ECO:0000256" key="1">
    <source>
        <dbReference type="ARBA" id="ARBA00006539"/>
    </source>
</evidence>
<dbReference type="OrthoDB" id="2162583at2"/>
<reference evidence="2" key="2">
    <citation type="submission" date="2012-02" db="EMBL/GenBank/DDBJ databases">
        <title>The complete genome of Halobacteroides halobius DSM 5150.</title>
        <authorList>
            <consortium name="US DOE Joint Genome Institute (JGI-PGF)"/>
            <person name="Lucas S."/>
            <person name="Copeland A."/>
            <person name="Lapidus A."/>
            <person name="Glavina del Rio T."/>
            <person name="Dalin E."/>
            <person name="Tice H."/>
            <person name="Bruce D."/>
            <person name="Goodwin L."/>
            <person name="Pitluck S."/>
            <person name="Peters L."/>
            <person name="Mikhailova N."/>
            <person name="Gu W."/>
            <person name="Kyrpides N."/>
            <person name="Mavromatis K."/>
            <person name="Ivanova N."/>
            <person name="Brettin T."/>
            <person name="Detter J.C."/>
            <person name="Han C."/>
            <person name="Larimer F."/>
            <person name="Land M."/>
            <person name="Hauser L."/>
            <person name="Markowitz V."/>
            <person name="Cheng J.-F."/>
            <person name="Hugenholtz P."/>
            <person name="Woyke T."/>
            <person name="Wu D."/>
            <person name="Tindall B."/>
            <person name="Pomrenke H."/>
            <person name="Brambilla E."/>
            <person name="Klenk H.-P."/>
            <person name="Eisen J.A."/>
        </authorList>
    </citation>
    <scope>NUCLEOTIDE SEQUENCE</scope>
    <source>
        <strain evidence="2">DSM 5150</strain>
    </source>
</reference>
<keyword evidence="4" id="KW-1185">Reference proteome</keyword>
<dbReference type="PATRIC" id="fig|748449.3.peg.1120"/>
<evidence type="ECO:0000313" key="4">
    <source>
        <dbReference type="Proteomes" id="UP000010880"/>
    </source>
</evidence>
<evidence type="ECO:0000313" key="2">
    <source>
        <dbReference type="EMBL" id="AGB40355.1"/>
    </source>
</evidence>
<dbReference type="Pfam" id="PF06782">
    <property type="entry name" value="UPF0236"/>
    <property type="match status" value="1"/>
</dbReference>
<dbReference type="EMBL" id="CP003359">
    <property type="protein sequence ID" value="AGB40355.1"/>
    <property type="molecule type" value="Genomic_DNA"/>
</dbReference>
<dbReference type="AlphaFoldDB" id="L0K750"/>
<dbReference type="Proteomes" id="UP000010880">
    <property type="component" value="Chromosome"/>
</dbReference>
<dbReference type="eggNOG" id="COG3464">
    <property type="taxonomic scope" value="Bacteria"/>
</dbReference>
<dbReference type="KEGG" id="hhl:Halha_1162"/>
<dbReference type="STRING" id="748449.Halha_0352"/>
<proteinExistence type="inferred from homology"/>
<dbReference type="RefSeq" id="WP_015326081.1">
    <property type="nucleotide sequence ID" value="NC_019978.1"/>
</dbReference>
<dbReference type="KEGG" id="hhl:Halha_0352"/>
<sequence length="464" mass="54519">MDNIIQQFEENISIELEKILKEVLLDSGRDISEVINLIKSNLDELGRKLSKWVIEIVDETIKESTKRKKEWKIVKKKQRKLMTKFGEVKYKRRYYRSKSSDKYKYLAEERLGIKKYQRMDSSLEAELVDLASENAYNKVGKEAVDDLEISDQTVMNKVRKLGQIENNELNEVTEKREVNCLYIEADEDHVALQNGKKSMPRLVYIHEGISEVGDKRELKNKYYFSGVYKDSEELWLEVLDYIDENYKLEKVEKIFLLGDGAPWIKSGLKWLPKSKYILDRYHLIKYFRRASRYGRKEVKEKLWSGLEEPDQELVKEAFSELISNEENEKRKSLIRKSRHYIYNNWDGIVNYTQDKDAIGCSAEGHISHILADRLSSRPMAWSKTGVDQMSRLQAFKFNGGNKEKLKELFLRKEEKIKKEETLTEIESKTINSKLKKKFAQSKKNIPSINIGRRTGLTRALKAIV</sequence>
<accession>L0K750</accession>
<comment type="similarity">
    <text evidence="1">Belongs to the UPF0236 family.</text>
</comment>
<dbReference type="NCBIfam" id="NF033529">
    <property type="entry name" value="transpos_ISLre2"/>
    <property type="match status" value="1"/>
</dbReference>
<reference evidence="4" key="1">
    <citation type="submission" date="2012-02" db="EMBL/GenBank/DDBJ databases">
        <title>The complete genome of Halobacteroides halobius DSM 5150.</title>
        <authorList>
            <person name="Lucas S."/>
            <person name="Copeland A."/>
            <person name="Lapidus A."/>
            <person name="Glavina del Rio T."/>
            <person name="Dalin E."/>
            <person name="Tice H."/>
            <person name="Bruce D."/>
            <person name="Goodwin L."/>
            <person name="Pitluck S."/>
            <person name="Peters L."/>
            <person name="Mikhailova N."/>
            <person name="Gu W."/>
            <person name="Kyrpides N."/>
            <person name="Mavromatis K."/>
            <person name="Ivanova N."/>
            <person name="Brettin T."/>
            <person name="Detter J.C."/>
            <person name="Han C."/>
            <person name="Larimer F."/>
            <person name="Land M."/>
            <person name="Hauser L."/>
            <person name="Markowitz V."/>
            <person name="Cheng J.-F."/>
            <person name="Hugenholtz P."/>
            <person name="Woyke T."/>
            <person name="Wu D."/>
            <person name="Tindall B."/>
            <person name="Pomrenke H."/>
            <person name="Brambilla E."/>
            <person name="Klenk H.-P."/>
            <person name="Eisen J.A."/>
        </authorList>
    </citation>
    <scope>NUCLEOTIDE SEQUENCE [LARGE SCALE GENOMIC DNA]</scope>
    <source>
        <strain evidence="4">ATCC 35273 / DSM 5150 / MD-1</strain>
    </source>
</reference>
<protein>
    <submittedName>
        <fullName evidence="2">Uncharacterized protein family (UPF0236)</fullName>
    </submittedName>
</protein>
<name>L0K750_HALHC</name>
<evidence type="ECO:0000313" key="3">
    <source>
        <dbReference type="EMBL" id="AGB41111.1"/>
    </source>
</evidence>
<dbReference type="InterPro" id="IPR009620">
    <property type="entry name" value="UPF0236"/>
</dbReference>
<dbReference type="EMBL" id="CP003359">
    <property type="protein sequence ID" value="AGB41111.1"/>
    <property type="molecule type" value="Genomic_DNA"/>
</dbReference>
<dbReference type="HOGENOM" id="CLU_040782_0_1_9"/>